<gene>
    <name evidence="3" type="ORF">Tel_02055</name>
</gene>
<dbReference type="Gene3D" id="2.60.120.1440">
    <property type="match status" value="1"/>
</dbReference>
<evidence type="ECO:0000259" key="2">
    <source>
        <dbReference type="Pfam" id="PF04773"/>
    </source>
</evidence>
<sequence>MNDLSHLLRGIIIALLLMAPAWLLAAEPAGYVLMATGEVVAVQPDSEVRTLTRRSPFYSGESLKTGADAKAQVRFRDGALISLRPDTEIRIDDFRYQESDGGEDKNIFTLINGGFRTITGKIGKKNPKNYQMKSSVASIGVRGTNYEVVLDKGLNVATWQGTIVVENAAGAITLGAQGVFNFAHVAGRTAKPLGLMTPPPVIGENPELSTGQGPDEGDTDLENEESEPLANAPAPDDGEPVPNSLSHSDPAEPAPTPISLEQGSFIPEPVIDTGDQRLQGVSLSRVGIVQKVDAVSGFDYLVAPSGEDANSAPVFADVGLSPDDPNFYSAAASEVLRQGSAPLVASYDAPALGVSWGIWDGNAQPAELATDASDASIATPISQPVHWLTVTASDATTVSAKTGRFSFRNVLAFDGVGSDGSVTGLYVDLGVDFDSASVAGDMHVHTANELWDVDLSGTVSAQGLSINSVSGSVNGTQSVTGVAELMFVGSAAEALAGMASFEAVGNAAVYLDSMFLVKNDVRLGGLVLERAGIVLESNALSGVHYSGGLAAVGTPVFADNGLLPGDALFDVAAITDVISQGGATLISSYDDPNYAISWGIWSGATLQTDPNDATVTSNLSDPVVWMSVLPSDDVVLASRSGGAYYHSAPVSPATQGISNGGLGITSLNADLKVDFDMAQFKGALSLMTNPSDSWDLSFDGNLVGARLEVTAMSGTYSGAGGSGAASGNLFMVLSGSTDPNAIAGAFDLEYAADPNYYVQGNFIAARDLRLGFNEAPLDRVVLGALGSSGSNATLIGRASGGTSPVIGLSNYYFDPAQPAFWLEEASDIIKQGGTPDLVAAQTTTSYQVGSPDPAYEVSWGAWNGQATALNKQTDPLDPTVSTAVNSDLFWITFMPTAIDGGTGTPGGKTGQVVYDQTATNWVAGSTSTGAINNSSFYFSANVDFDTGNVTSGTMGFSDASNTNYWNASFTGTLNGAELQISSPLVYYNSDTVNPAAAEMKGMLTGPQAEGIAGSFDFDYMAGTATAEGVFLSNCAGNTGC</sequence>
<dbReference type="Pfam" id="PF04773">
    <property type="entry name" value="FecR"/>
    <property type="match status" value="1"/>
</dbReference>
<keyword evidence="4" id="KW-1185">Reference proteome</keyword>
<name>A0A0S2TA61_9GAMM</name>
<dbReference type="EMBL" id="CP013099">
    <property type="protein sequence ID" value="ALP52018.1"/>
    <property type="molecule type" value="Genomic_DNA"/>
</dbReference>
<dbReference type="KEGG" id="tee:Tel_02055"/>
<evidence type="ECO:0000256" key="1">
    <source>
        <dbReference type="SAM" id="MobiDB-lite"/>
    </source>
</evidence>
<dbReference type="InterPro" id="IPR006860">
    <property type="entry name" value="FecR"/>
</dbReference>
<feature type="domain" description="FecR protein" evidence="2">
    <location>
        <begin position="63"/>
        <end position="163"/>
    </location>
</feature>
<dbReference type="AlphaFoldDB" id="A0A0S2TA61"/>
<accession>A0A0S2TA61</accession>
<organism evidence="3 4">
    <name type="scientific">Candidatus Tenderia electrophaga</name>
    <dbReference type="NCBI Taxonomy" id="1748243"/>
    <lineage>
        <taxon>Bacteria</taxon>
        <taxon>Pseudomonadati</taxon>
        <taxon>Pseudomonadota</taxon>
        <taxon>Gammaproteobacteria</taxon>
        <taxon>Candidatus Tenderiales</taxon>
        <taxon>Candidatus Tenderiaceae</taxon>
        <taxon>Candidatus Tenderia</taxon>
    </lineage>
</organism>
<evidence type="ECO:0000313" key="3">
    <source>
        <dbReference type="EMBL" id="ALP52018.1"/>
    </source>
</evidence>
<dbReference type="Gene3D" id="2.40.160.90">
    <property type="match status" value="2"/>
</dbReference>
<proteinExistence type="predicted"/>
<protein>
    <recommendedName>
        <fullName evidence="2">FecR protein domain-containing protein</fullName>
    </recommendedName>
</protein>
<feature type="region of interest" description="Disordered" evidence="1">
    <location>
        <begin position="193"/>
        <end position="272"/>
    </location>
</feature>
<dbReference type="Proteomes" id="UP000055136">
    <property type="component" value="Chromosome"/>
</dbReference>
<reference evidence="3" key="1">
    <citation type="submission" date="2015-10" db="EMBL/GenBank/DDBJ databases">
        <title>Description of Candidatus Tenderia electrophaga gen. nov, sp. nov., an Uncultivated Electroautotroph from a Biocathode Enrichment.</title>
        <authorList>
            <person name="Eddie B.J."/>
            <person name="Malanoski A.P."/>
            <person name="Wang Z."/>
            <person name="Hall R.J."/>
            <person name="Oh S.D."/>
            <person name="Heiner C."/>
            <person name="Lin B."/>
            <person name="Strycharz-Glaven S.M."/>
        </authorList>
    </citation>
    <scope>NUCLEOTIDE SEQUENCE [LARGE SCALE GENOMIC DNA]</scope>
    <source>
        <strain evidence="3">NRL1</strain>
    </source>
</reference>
<dbReference type="PANTHER" id="PTHR38731">
    <property type="entry name" value="LIPL45-RELATED LIPOPROTEIN-RELATED"/>
    <property type="match status" value="1"/>
</dbReference>
<dbReference type="STRING" id="1748243.Tel_02055"/>
<feature type="compositionally biased region" description="Acidic residues" evidence="1">
    <location>
        <begin position="215"/>
        <end position="227"/>
    </location>
</feature>
<evidence type="ECO:0000313" key="4">
    <source>
        <dbReference type="Proteomes" id="UP000055136"/>
    </source>
</evidence>